<dbReference type="InterPro" id="IPR007627">
    <property type="entry name" value="RNA_pol_sigma70_r2"/>
</dbReference>
<reference evidence="8" key="1">
    <citation type="submission" date="2021-04" db="EMBL/GenBank/DDBJ databases">
        <title>Genome based classification of Actinospica acidithermotolerans sp. nov., an actinobacterium isolated from an Indonesian hot spring.</title>
        <authorList>
            <person name="Kusuma A.B."/>
            <person name="Putra K.E."/>
            <person name="Nafisah S."/>
            <person name="Loh J."/>
            <person name="Nouioui I."/>
            <person name="Goodfellow M."/>
        </authorList>
    </citation>
    <scope>NUCLEOTIDE SEQUENCE</scope>
    <source>
        <strain evidence="8">DSM 45618</strain>
    </source>
</reference>
<evidence type="ECO:0000259" key="7">
    <source>
        <dbReference type="Pfam" id="PF08281"/>
    </source>
</evidence>
<organism evidence="8 9">
    <name type="scientific">Actinocrinis puniceicyclus</name>
    <dbReference type="NCBI Taxonomy" id="977794"/>
    <lineage>
        <taxon>Bacteria</taxon>
        <taxon>Bacillati</taxon>
        <taxon>Actinomycetota</taxon>
        <taxon>Actinomycetes</taxon>
        <taxon>Catenulisporales</taxon>
        <taxon>Actinospicaceae</taxon>
        <taxon>Actinocrinis</taxon>
    </lineage>
</organism>
<gene>
    <name evidence="8" type="ORF">KGA66_10655</name>
</gene>
<evidence type="ECO:0000256" key="1">
    <source>
        <dbReference type="ARBA" id="ARBA00010641"/>
    </source>
</evidence>
<protein>
    <submittedName>
        <fullName evidence="8">RNA polymerase sigma factor</fullName>
    </submittedName>
</protein>
<dbReference type="SUPFAM" id="SSF88946">
    <property type="entry name" value="Sigma2 domain of RNA polymerase sigma factors"/>
    <property type="match status" value="1"/>
</dbReference>
<evidence type="ECO:0000256" key="2">
    <source>
        <dbReference type="ARBA" id="ARBA00023015"/>
    </source>
</evidence>
<dbReference type="GO" id="GO:0003677">
    <property type="term" value="F:DNA binding"/>
    <property type="evidence" value="ECO:0007669"/>
    <property type="project" value="InterPro"/>
</dbReference>
<dbReference type="Pfam" id="PF08281">
    <property type="entry name" value="Sigma70_r4_2"/>
    <property type="match status" value="1"/>
</dbReference>
<dbReference type="InterPro" id="IPR014284">
    <property type="entry name" value="RNA_pol_sigma-70_dom"/>
</dbReference>
<dbReference type="AlphaFoldDB" id="A0A8J7WJM2"/>
<dbReference type="NCBIfam" id="TIGR02937">
    <property type="entry name" value="sigma70-ECF"/>
    <property type="match status" value="1"/>
</dbReference>
<comment type="similarity">
    <text evidence="1">Belongs to the sigma-70 factor family. ECF subfamily.</text>
</comment>
<dbReference type="GO" id="GO:0006352">
    <property type="term" value="P:DNA-templated transcription initiation"/>
    <property type="evidence" value="ECO:0007669"/>
    <property type="project" value="InterPro"/>
</dbReference>
<dbReference type="Proteomes" id="UP000677913">
    <property type="component" value="Unassembled WGS sequence"/>
</dbReference>
<keyword evidence="9" id="KW-1185">Reference proteome</keyword>
<keyword evidence="4" id="KW-0804">Transcription</keyword>
<dbReference type="Pfam" id="PF04542">
    <property type="entry name" value="Sigma70_r2"/>
    <property type="match status" value="1"/>
</dbReference>
<evidence type="ECO:0000313" key="8">
    <source>
        <dbReference type="EMBL" id="MBS2963508.1"/>
    </source>
</evidence>
<dbReference type="InterPro" id="IPR013325">
    <property type="entry name" value="RNA_pol_sigma_r2"/>
</dbReference>
<evidence type="ECO:0000313" key="9">
    <source>
        <dbReference type="Proteomes" id="UP000677913"/>
    </source>
</evidence>
<sequence length="213" mass="23368">MPIQCAHEGEEPTQVSGRDLDESLNAARAGDESGMAELWHLLNPPVLRYLRVVVGQAAEDVASETWLQAARDIRCFRGDAAGFRVWLFRVARNRALEELRRSGRRREDPAGLYAAPERPSRDDPEREAVERLATRSALRLIAELPANQAEAVMLRVVVGLDVTQTAEVLGKRPGAIRIAAMRGLRRLATVIDDGGVLEAGHSNATATMEEVAE</sequence>
<dbReference type="Gene3D" id="1.10.10.10">
    <property type="entry name" value="Winged helix-like DNA-binding domain superfamily/Winged helix DNA-binding domain"/>
    <property type="match status" value="1"/>
</dbReference>
<dbReference type="InterPro" id="IPR036388">
    <property type="entry name" value="WH-like_DNA-bd_sf"/>
</dbReference>
<dbReference type="PANTHER" id="PTHR43133:SF66">
    <property type="entry name" value="ECF RNA POLYMERASE SIGMA FACTOR SIGK"/>
    <property type="match status" value="1"/>
</dbReference>
<dbReference type="Gene3D" id="1.10.1740.10">
    <property type="match status" value="1"/>
</dbReference>
<feature type="region of interest" description="Disordered" evidence="5">
    <location>
        <begin position="107"/>
        <end position="126"/>
    </location>
</feature>
<evidence type="ECO:0000256" key="5">
    <source>
        <dbReference type="SAM" id="MobiDB-lite"/>
    </source>
</evidence>
<dbReference type="InterPro" id="IPR039425">
    <property type="entry name" value="RNA_pol_sigma-70-like"/>
</dbReference>
<dbReference type="PANTHER" id="PTHR43133">
    <property type="entry name" value="RNA POLYMERASE ECF-TYPE SIGMA FACTO"/>
    <property type="match status" value="1"/>
</dbReference>
<accession>A0A8J7WJM2</accession>
<dbReference type="InterPro" id="IPR013249">
    <property type="entry name" value="RNA_pol_sigma70_r4_t2"/>
</dbReference>
<keyword evidence="3" id="KW-0731">Sigma factor</keyword>
<feature type="domain" description="RNA polymerase sigma-70 region 2" evidence="6">
    <location>
        <begin position="44"/>
        <end position="105"/>
    </location>
</feature>
<proteinExistence type="inferred from homology"/>
<evidence type="ECO:0000259" key="6">
    <source>
        <dbReference type="Pfam" id="PF04542"/>
    </source>
</evidence>
<evidence type="ECO:0000256" key="3">
    <source>
        <dbReference type="ARBA" id="ARBA00023082"/>
    </source>
</evidence>
<dbReference type="EMBL" id="JAGSXH010000028">
    <property type="protein sequence ID" value="MBS2963508.1"/>
    <property type="molecule type" value="Genomic_DNA"/>
</dbReference>
<dbReference type="SUPFAM" id="SSF88659">
    <property type="entry name" value="Sigma3 and sigma4 domains of RNA polymerase sigma factors"/>
    <property type="match status" value="1"/>
</dbReference>
<comment type="caution">
    <text evidence="8">The sequence shown here is derived from an EMBL/GenBank/DDBJ whole genome shotgun (WGS) entry which is preliminary data.</text>
</comment>
<evidence type="ECO:0000256" key="4">
    <source>
        <dbReference type="ARBA" id="ARBA00023163"/>
    </source>
</evidence>
<dbReference type="InterPro" id="IPR013324">
    <property type="entry name" value="RNA_pol_sigma_r3/r4-like"/>
</dbReference>
<feature type="domain" description="RNA polymerase sigma factor 70 region 4 type 2" evidence="7">
    <location>
        <begin position="137"/>
        <end position="187"/>
    </location>
</feature>
<dbReference type="GO" id="GO:0016987">
    <property type="term" value="F:sigma factor activity"/>
    <property type="evidence" value="ECO:0007669"/>
    <property type="project" value="UniProtKB-KW"/>
</dbReference>
<name>A0A8J7WJM2_9ACTN</name>
<keyword evidence="2" id="KW-0805">Transcription regulation</keyword>